<evidence type="ECO:0000256" key="1">
    <source>
        <dbReference type="SAM" id="MobiDB-lite"/>
    </source>
</evidence>
<keyword evidence="3" id="KW-1185">Reference proteome</keyword>
<dbReference type="EMBL" id="JACVVK020000385">
    <property type="protein sequence ID" value="KAK7476090.1"/>
    <property type="molecule type" value="Genomic_DNA"/>
</dbReference>
<sequence length="92" mass="10448">MNAPFVTSQVQLSLAEREATAPTRPDTSRRNRLTQHITHGTPGASDRDLHTPHRWPATGPTKLLKFTQQYGTSVTIRPAWRVSLWPKSGRYR</sequence>
<dbReference type="AlphaFoldDB" id="A0ABD0JM49"/>
<evidence type="ECO:0000313" key="3">
    <source>
        <dbReference type="Proteomes" id="UP001519460"/>
    </source>
</evidence>
<accession>A0ABD0JM49</accession>
<comment type="caution">
    <text evidence="2">The sequence shown here is derived from an EMBL/GenBank/DDBJ whole genome shotgun (WGS) entry which is preliminary data.</text>
</comment>
<feature type="region of interest" description="Disordered" evidence="1">
    <location>
        <begin position="1"/>
        <end position="51"/>
    </location>
</feature>
<gene>
    <name evidence="2" type="ORF">BaRGS_00032644</name>
</gene>
<reference evidence="2 3" key="1">
    <citation type="journal article" date="2023" name="Sci. Data">
        <title>Genome assembly of the Korean intertidal mud-creeper Batillaria attramentaria.</title>
        <authorList>
            <person name="Patra A.K."/>
            <person name="Ho P.T."/>
            <person name="Jun S."/>
            <person name="Lee S.J."/>
            <person name="Kim Y."/>
            <person name="Won Y.J."/>
        </authorList>
    </citation>
    <scope>NUCLEOTIDE SEQUENCE [LARGE SCALE GENOMIC DNA]</scope>
    <source>
        <strain evidence="2">Wonlab-2016</strain>
    </source>
</reference>
<name>A0ABD0JM49_9CAEN</name>
<feature type="compositionally biased region" description="Polar residues" evidence="1">
    <location>
        <begin position="1"/>
        <end position="12"/>
    </location>
</feature>
<proteinExistence type="predicted"/>
<protein>
    <submittedName>
        <fullName evidence="2">Uncharacterized protein</fullName>
    </submittedName>
</protein>
<organism evidence="2 3">
    <name type="scientific">Batillaria attramentaria</name>
    <dbReference type="NCBI Taxonomy" id="370345"/>
    <lineage>
        <taxon>Eukaryota</taxon>
        <taxon>Metazoa</taxon>
        <taxon>Spiralia</taxon>
        <taxon>Lophotrochozoa</taxon>
        <taxon>Mollusca</taxon>
        <taxon>Gastropoda</taxon>
        <taxon>Caenogastropoda</taxon>
        <taxon>Sorbeoconcha</taxon>
        <taxon>Cerithioidea</taxon>
        <taxon>Batillariidae</taxon>
        <taxon>Batillaria</taxon>
    </lineage>
</organism>
<dbReference type="Proteomes" id="UP001519460">
    <property type="component" value="Unassembled WGS sequence"/>
</dbReference>
<evidence type="ECO:0000313" key="2">
    <source>
        <dbReference type="EMBL" id="KAK7476090.1"/>
    </source>
</evidence>